<protein>
    <submittedName>
        <fullName evidence="1">Glycosyltransferase family 4 protein</fullName>
    </submittedName>
</protein>
<name>A0A7H9AU78_9FLAO</name>
<dbReference type="Proteomes" id="UP000509302">
    <property type="component" value="Chromosome"/>
</dbReference>
<dbReference type="Gene3D" id="3.40.50.2000">
    <property type="entry name" value="Glycogen Phosphorylase B"/>
    <property type="match status" value="1"/>
</dbReference>
<dbReference type="AlphaFoldDB" id="A0A7H9AU78"/>
<sequence>MSGSAEKQGIILIIGLVWPEPSTTAAGSRMMQLIRFFLKNDYRIVFASTTSESEQSADLVSIGVEKATIQLNDTSFDIFVKDINPTIVLFDRFLTEEQFGWRVMENAPNAIRILDSEDLHSLRNTREKAHKCNISFSIDDWKQNSLTKREIASIYRCDATLIISSFEMELLQNELQLDKNLIWYLPFLLESIDHRDWEGFEDRTDFICIGNGKHAPNVDAVEYLYEKIWPLIKKNLPNTNVHIYGAYLPKRIQQLHDPKAGFLVKGWADDAQIVFAKAKINLAPLRFGAGIKGKLTDSMRYGTPSITTSIGAEGMHLDLPWNGSINDVTTEFADAAVQLYQNREKWQIAQQNGLKILQQVYNAKDLEANLLNRITALQKNLDNHRSQNFIGGMLAQHTVMASKYLSKWITEKNRRE</sequence>
<evidence type="ECO:0000313" key="2">
    <source>
        <dbReference type="Proteomes" id="UP000509302"/>
    </source>
</evidence>
<dbReference type="Pfam" id="PF13692">
    <property type="entry name" value="Glyco_trans_1_4"/>
    <property type="match status" value="1"/>
</dbReference>
<dbReference type="RefSeq" id="WP_179243287.1">
    <property type="nucleotide sequence ID" value="NZ_CP058595.1"/>
</dbReference>
<dbReference type="EMBL" id="CP058595">
    <property type="protein sequence ID" value="QLG47009.1"/>
    <property type="molecule type" value="Genomic_DNA"/>
</dbReference>
<keyword evidence="1" id="KW-0808">Transferase</keyword>
<dbReference type="KEGG" id="cagg:HYG79_17155"/>
<proteinExistence type="predicted"/>
<reference evidence="1 2" key="1">
    <citation type="journal article" date="2006" name="Int. J. Syst. Evol. Microbiol.">
        <title>Costertonia aggregata gen. nov., sp. nov., a mesophilic marine bacterium of the family Flavobacteriaceae, isolated from a mature biofilm.</title>
        <authorList>
            <person name="Kwon K.K."/>
            <person name="Lee Y.K."/>
            <person name="Lee H.K."/>
        </authorList>
    </citation>
    <scope>NUCLEOTIDE SEQUENCE [LARGE SCALE GENOMIC DNA]</scope>
    <source>
        <strain evidence="1 2">KCCM 42265</strain>
    </source>
</reference>
<dbReference type="GO" id="GO:0016740">
    <property type="term" value="F:transferase activity"/>
    <property type="evidence" value="ECO:0007669"/>
    <property type="project" value="UniProtKB-KW"/>
</dbReference>
<keyword evidence="2" id="KW-1185">Reference proteome</keyword>
<dbReference type="SUPFAM" id="SSF53756">
    <property type="entry name" value="UDP-Glycosyltransferase/glycogen phosphorylase"/>
    <property type="match status" value="1"/>
</dbReference>
<accession>A0A7H9AU78</accession>
<evidence type="ECO:0000313" key="1">
    <source>
        <dbReference type="EMBL" id="QLG47009.1"/>
    </source>
</evidence>
<gene>
    <name evidence="1" type="ORF">HYG79_17155</name>
</gene>
<organism evidence="1 2">
    <name type="scientific">Costertonia aggregata</name>
    <dbReference type="NCBI Taxonomy" id="343403"/>
    <lineage>
        <taxon>Bacteria</taxon>
        <taxon>Pseudomonadati</taxon>
        <taxon>Bacteroidota</taxon>
        <taxon>Flavobacteriia</taxon>
        <taxon>Flavobacteriales</taxon>
        <taxon>Flavobacteriaceae</taxon>
        <taxon>Costertonia</taxon>
    </lineage>
</organism>